<dbReference type="InterPro" id="IPR001173">
    <property type="entry name" value="Glyco_trans_2-like"/>
</dbReference>
<dbReference type="GeneID" id="22915991"/>
<name>A0A023AXY8_GRENI</name>
<dbReference type="InterPro" id="IPR035992">
    <property type="entry name" value="Ricin_B-like_lectins"/>
</dbReference>
<gene>
    <name evidence="5" type="ORF">GNI_176800</name>
</gene>
<dbReference type="RefSeq" id="XP_011133421.1">
    <property type="nucleotide sequence ID" value="XM_011135119.1"/>
</dbReference>
<dbReference type="InterPro" id="IPR027791">
    <property type="entry name" value="Galactosyl_T_C"/>
</dbReference>
<dbReference type="AlphaFoldDB" id="A0A023AXY8"/>
<dbReference type="OrthoDB" id="416652at2759"/>
<dbReference type="eggNOG" id="KOG3736">
    <property type="taxonomic scope" value="Eukaryota"/>
</dbReference>
<dbReference type="GO" id="GO:0004653">
    <property type="term" value="F:polypeptide N-acetylgalactosaminyltransferase activity"/>
    <property type="evidence" value="ECO:0007669"/>
    <property type="project" value="TreeGrafter"/>
</dbReference>
<dbReference type="VEuPathDB" id="CryptoDB:GNI_176800"/>
<dbReference type="Proteomes" id="UP000019763">
    <property type="component" value="Unassembled WGS sequence"/>
</dbReference>
<feature type="domain" description="Glycosyltransferase 2-like" evidence="3">
    <location>
        <begin position="98"/>
        <end position="232"/>
    </location>
</feature>
<dbReference type="GO" id="GO:0005794">
    <property type="term" value="C:Golgi apparatus"/>
    <property type="evidence" value="ECO:0007669"/>
    <property type="project" value="TreeGrafter"/>
</dbReference>
<feature type="domain" description="Galactosyltransferase C-terminal" evidence="4">
    <location>
        <begin position="266"/>
        <end position="330"/>
    </location>
</feature>
<dbReference type="SUPFAM" id="SSF53448">
    <property type="entry name" value="Nucleotide-diphospho-sugar transferases"/>
    <property type="match status" value="1"/>
</dbReference>
<keyword evidence="1" id="KW-0808">Transferase</keyword>
<dbReference type="OMA" id="IGCKLGF"/>
<evidence type="ECO:0000256" key="2">
    <source>
        <dbReference type="ARBA" id="ARBA00023157"/>
    </source>
</evidence>
<proteinExistence type="predicted"/>
<evidence type="ECO:0000259" key="3">
    <source>
        <dbReference type="Pfam" id="PF00535"/>
    </source>
</evidence>
<evidence type="ECO:0000313" key="5">
    <source>
        <dbReference type="EMBL" id="EZG43323.1"/>
    </source>
</evidence>
<comment type="caution">
    <text evidence="5">The sequence shown here is derived from an EMBL/GenBank/DDBJ whole genome shotgun (WGS) entry which is preliminary data.</text>
</comment>
<dbReference type="GO" id="GO:0006493">
    <property type="term" value="P:protein O-linked glycosylation"/>
    <property type="evidence" value="ECO:0007669"/>
    <property type="project" value="TreeGrafter"/>
</dbReference>
<dbReference type="Gene3D" id="3.90.550.10">
    <property type="entry name" value="Spore Coat Polysaccharide Biosynthesis Protein SpsA, Chain A"/>
    <property type="match status" value="1"/>
</dbReference>
<dbReference type="InterPro" id="IPR029044">
    <property type="entry name" value="Nucleotide-diphossugar_trans"/>
</dbReference>
<keyword evidence="2" id="KW-1015">Disulfide bond</keyword>
<evidence type="ECO:0000256" key="1">
    <source>
        <dbReference type="ARBA" id="ARBA00022679"/>
    </source>
</evidence>
<accession>A0A023AXY8</accession>
<keyword evidence="6" id="KW-1185">Reference proteome</keyword>
<sequence length="555" mass="62486">MDLKNRSLILEEVQKGLALLNPTPIRLHGVVGLREDGQPGWTPKDPPVGEVDMVKELREGGGFNLRLSDALPLDRDVRDNRDQHCRNDWDIARLPTASVIIVFYNEPASTLLRSIHSIYNYTPPELLEEIVLVDDGSSTDWIRADGTGELEALVAMYPKMKLIRNSKRGGIVPARMNGIRNVKAPIFVILDSHIEVQPRWLEPLVNRIGEERTAVVMPQVDSLTSETFDYTDGGIGCTLGFLWKMIEHGYEPVEGVSPADRIAPEPNSVVSSPTMAGGLFAANTDFFLNEIGGYDEGFSYWGTENLELSFRVWQCGGRLECMPCSRVFHVFRKGGVGYSSPPGSTTKNKMRLLSVWMDEYADLAYKVIGRPKTDFGDVSVVRRFREEKQCKSFNWFLNEVFPESHVINLAEDVPFLGEVKLKYDSTYCLANGNPHDPSNAHVRVKKCSAVGKHEYEWMFFKRPGWIMPVTNDESCMSTAHLAKSSWCERANTRFSVISVEPDQVQIKHADQCVGSTDKKALAFLPCDPHDPKQIWLWPSYNPPKTWTPPPKPAEN</sequence>
<dbReference type="SUPFAM" id="SSF50370">
    <property type="entry name" value="Ricin B-like lectins"/>
    <property type="match status" value="1"/>
</dbReference>
<reference evidence="5" key="1">
    <citation type="submission" date="2013-12" db="EMBL/GenBank/DDBJ databases">
        <authorList>
            <person name="Omoto C.K."/>
            <person name="Sibley D."/>
            <person name="Venepally P."/>
            <person name="Hadjithomas M."/>
            <person name="Karamycheva S."/>
            <person name="Brunk B."/>
            <person name="Roos D."/>
            <person name="Caler E."/>
            <person name="Lorenzi H."/>
        </authorList>
    </citation>
    <scope>NUCLEOTIDE SEQUENCE</scope>
</reference>
<dbReference type="Pfam" id="PF02709">
    <property type="entry name" value="Glyco_transf_7C"/>
    <property type="match status" value="1"/>
</dbReference>
<protein>
    <submittedName>
        <fullName evidence="5">UDP-N-acetyl-D-galactosamine:polypeptide N-acetylgalactosaminyltransferase</fullName>
    </submittedName>
</protein>
<dbReference type="Pfam" id="PF00535">
    <property type="entry name" value="Glycos_transf_2"/>
    <property type="match status" value="1"/>
</dbReference>
<evidence type="ECO:0000313" key="6">
    <source>
        <dbReference type="Proteomes" id="UP000019763"/>
    </source>
</evidence>
<evidence type="ECO:0000259" key="4">
    <source>
        <dbReference type="Pfam" id="PF02709"/>
    </source>
</evidence>
<dbReference type="PANTHER" id="PTHR11675:SF126">
    <property type="entry name" value="RICIN B LECTIN DOMAIN-CONTAINING PROTEIN"/>
    <property type="match status" value="1"/>
</dbReference>
<organism evidence="5 6">
    <name type="scientific">Gregarina niphandrodes</name>
    <name type="common">Septate eugregarine</name>
    <dbReference type="NCBI Taxonomy" id="110365"/>
    <lineage>
        <taxon>Eukaryota</taxon>
        <taxon>Sar</taxon>
        <taxon>Alveolata</taxon>
        <taxon>Apicomplexa</taxon>
        <taxon>Conoidasida</taxon>
        <taxon>Gregarinasina</taxon>
        <taxon>Eugregarinorida</taxon>
        <taxon>Gregarinidae</taxon>
        <taxon>Gregarina</taxon>
    </lineage>
</organism>
<dbReference type="PANTHER" id="PTHR11675">
    <property type="entry name" value="N-ACETYLGALACTOSAMINYLTRANSFERASE"/>
    <property type="match status" value="1"/>
</dbReference>
<dbReference type="EMBL" id="AFNH02001330">
    <property type="protein sequence ID" value="EZG43323.1"/>
    <property type="molecule type" value="Genomic_DNA"/>
</dbReference>